<evidence type="ECO:0000313" key="1">
    <source>
        <dbReference type="EMBL" id="MBM0104954.1"/>
    </source>
</evidence>
<comment type="caution">
    <text evidence="1">The sequence shown here is derived from an EMBL/GenBank/DDBJ whole genome shotgun (WGS) entry which is preliminary data.</text>
</comment>
<keyword evidence="2" id="KW-1185">Reference proteome</keyword>
<gene>
    <name evidence="1" type="ORF">JM946_09345</name>
</gene>
<organism evidence="1 2">
    <name type="scientific">Steroidobacter gossypii</name>
    <dbReference type="NCBI Taxonomy" id="2805490"/>
    <lineage>
        <taxon>Bacteria</taxon>
        <taxon>Pseudomonadati</taxon>
        <taxon>Pseudomonadota</taxon>
        <taxon>Gammaproteobacteria</taxon>
        <taxon>Steroidobacterales</taxon>
        <taxon>Steroidobacteraceae</taxon>
        <taxon>Steroidobacter</taxon>
    </lineage>
</organism>
<dbReference type="RefSeq" id="WP_203167023.1">
    <property type="nucleotide sequence ID" value="NZ_JAEVLS010000002.1"/>
</dbReference>
<proteinExistence type="predicted"/>
<evidence type="ECO:0000313" key="2">
    <source>
        <dbReference type="Proteomes" id="UP000661077"/>
    </source>
</evidence>
<protein>
    <submittedName>
        <fullName evidence="1">Uncharacterized protein</fullName>
    </submittedName>
</protein>
<reference evidence="1 2" key="1">
    <citation type="journal article" date="2021" name="Int. J. Syst. Evol. Microbiol.">
        <title>Steroidobacter gossypii sp. nov., isolated from soil of cotton cropping field.</title>
        <authorList>
            <person name="Huang R."/>
            <person name="Yang S."/>
            <person name="Zhen C."/>
            <person name="Liu W."/>
        </authorList>
    </citation>
    <scope>NUCLEOTIDE SEQUENCE [LARGE SCALE GENOMIC DNA]</scope>
    <source>
        <strain evidence="1 2">S1-65</strain>
    </source>
</reference>
<accession>A0ABS1WVG8</accession>
<sequence>MYQRQGEMHVLEAAPGLHRSMSLVLLRVDRDRGIFFKDLEQHASRLLLTDAVDRQPGQVVLPGALHQRLMLHAEGLMRFPVLLPNAGRYVLFTQHPPAEFAIQITGVRLLNQRFLVRSPGVLSRT</sequence>
<dbReference type="EMBL" id="JAEVLS010000002">
    <property type="protein sequence ID" value="MBM0104954.1"/>
    <property type="molecule type" value="Genomic_DNA"/>
</dbReference>
<dbReference type="Proteomes" id="UP000661077">
    <property type="component" value="Unassembled WGS sequence"/>
</dbReference>
<name>A0ABS1WVG8_9GAMM</name>